<evidence type="ECO:0000313" key="1">
    <source>
        <dbReference type="EMBL" id="SVD28200.1"/>
    </source>
</evidence>
<gene>
    <name evidence="1" type="ORF">METZ01_LOCUS381054</name>
</gene>
<dbReference type="EMBL" id="UINC01140831">
    <property type="protein sequence ID" value="SVD28200.1"/>
    <property type="molecule type" value="Genomic_DNA"/>
</dbReference>
<protein>
    <recommendedName>
        <fullName evidence="2">N-acetyltransferase domain-containing protein</fullName>
    </recommendedName>
</protein>
<name>A0A382U1P5_9ZZZZ</name>
<dbReference type="AlphaFoldDB" id="A0A382U1P5"/>
<dbReference type="SUPFAM" id="SSF55729">
    <property type="entry name" value="Acyl-CoA N-acyltransferases (Nat)"/>
    <property type="match status" value="1"/>
</dbReference>
<feature type="non-terminal residue" evidence="1">
    <location>
        <position position="1"/>
    </location>
</feature>
<dbReference type="InterPro" id="IPR016181">
    <property type="entry name" value="Acyl_CoA_acyltransferase"/>
</dbReference>
<proteinExistence type="predicted"/>
<reference evidence="1" key="1">
    <citation type="submission" date="2018-05" db="EMBL/GenBank/DDBJ databases">
        <authorList>
            <person name="Lanie J.A."/>
            <person name="Ng W.-L."/>
            <person name="Kazmierczak K.M."/>
            <person name="Andrzejewski T.M."/>
            <person name="Davidsen T.M."/>
            <person name="Wayne K.J."/>
            <person name="Tettelin H."/>
            <person name="Glass J.I."/>
            <person name="Rusch D."/>
            <person name="Podicherti R."/>
            <person name="Tsui H.-C.T."/>
            <person name="Winkler M.E."/>
        </authorList>
    </citation>
    <scope>NUCLEOTIDE SEQUENCE</scope>
</reference>
<sequence length="269" mass="32112">FKVFFTTTGDVAKGAPGRVREKLGYRAFDDWAIYSVWIYGLGLRQKLSSMITPHINNNKFIGRILSYFLELLIRMFYYQTEFPLTEQFRIYNDKNVPLSHLEKLWMSNKTIYGITVERTAQYLTWRLKDNPYNNHNYFCYYENDVLKGYLVVVSDSMVFYIVDIFADNKDKRIFKLILKGIREYAYQKGVIRVQCSTIKRSRFLPGILKSAGFVNFKELFCFQKRVRPKQLFVYLPDEIEKPQNSWDPRNWYVTDLIKEGRPYLDKSND</sequence>
<evidence type="ECO:0008006" key="2">
    <source>
        <dbReference type="Google" id="ProtNLM"/>
    </source>
</evidence>
<accession>A0A382U1P5</accession>
<organism evidence="1">
    <name type="scientific">marine metagenome</name>
    <dbReference type="NCBI Taxonomy" id="408172"/>
    <lineage>
        <taxon>unclassified sequences</taxon>
        <taxon>metagenomes</taxon>
        <taxon>ecological metagenomes</taxon>
    </lineage>
</organism>